<evidence type="ECO:0000313" key="2">
    <source>
        <dbReference type="Proteomes" id="UP001597380"/>
    </source>
</evidence>
<keyword evidence="2" id="KW-1185">Reference proteome</keyword>
<dbReference type="RefSeq" id="WP_345340280.1">
    <property type="nucleotide sequence ID" value="NZ_BAABLI010000014.1"/>
</dbReference>
<dbReference type="EMBL" id="JBHUHT010000009">
    <property type="protein sequence ID" value="MFD2095649.1"/>
    <property type="molecule type" value="Genomic_DNA"/>
</dbReference>
<dbReference type="Proteomes" id="UP001597380">
    <property type="component" value="Unassembled WGS sequence"/>
</dbReference>
<dbReference type="PANTHER" id="PTHR35370:SF1">
    <property type="entry name" value="TYPE VI SECRETION SYSTEM COMPONENT TSSF1"/>
    <property type="match status" value="1"/>
</dbReference>
<sequence length="609" mass="68911">MDSLLKYYNRELAFLRHSGADFAKRYPKVAGRLNLSDETAEDPHVSRLLEGFALLTAQIRQRLDEGYPELANGLLGQLMPDFHAPIPSMSVVELTTKNLTDSPLNLTRGAEVKMTAPGYKECRFRTCYDTQVYPLILDKAQFINAPFKFDCGPFTNKTRSILRLSLRAKYDNVSLSTMSINTLRLFLNGIPQLTYPLAKLLHQGALGAAIVCKANGHEKVKYLQKRHITVVGFKDEEQLIPYSKQSFSAFRLLAEHFTFPQKFLFFDIEEMNPDWWGDGSNCDLVFFFEQPENTLAQQLSRDNVRLGCVPVVNLYDTVLEPIEYSEAKYEYQLKASYEDQDISEVVKVNRVTAHGYSGQKQPIYAFYQENILPETDDAERAISYWRLRREFSQWAGGYTEPGMESYLSIVGNAASPLNNTHKVIEVEALCCNRNLPSRLPFGADSPRCRISERADVIEKVTCLVAPTATYRKMPNEDDDWQLVQHLSLNDFSGNNGAELLQTVLRLYDYTEAAENRTLIKAITGVTVKPTTARVLTQGRAAICSGSDVEVEMMDDELFGSQIFLFGTVLSNFFSQFAHINSFTRLTIKLRDQKTACYSWGATSGGRPLL</sequence>
<reference evidence="2" key="1">
    <citation type="journal article" date="2019" name="Int. J. Syst. Evol. Microbiol.">
        <title>The Global Catalogue of Microorganisms (GCM) 10K type strain sequencing project: providing services to taxonomists for standard genome sequencing and annotation.</title>
        <authorList>
            <consortium name="The Broad Institute Genomics Platform"/>
            <consortium name="The Broad Institute Genome Sequencing Center for Infectious Disease"/>
            <person name="Wu L."/>
            <person name="Ma J."/>
        </authorList>
    </citation>
    <scope>NUCLEOTIDE SEQUENCE [LARGE SCALE GENOMIC DNA]</scope>
    <source>
        <strain evidence="2">CGMCC 1.10992</strain>
    </source>
</reference>
<comment type="caution">
    <text evidence="1">The sequence shown here is derived from an EMBL/GenBank/DDBJ whole genome shotgun (WGS) entry which is preliminary data.</text>
</comment>
<organism evidence="1 2">
    <name type="scientific">Corallincola platygyrae</name>
    <dbReference type="NCBI Taxonomy" id="1193278"/>
    <lineage>
        <taxon>Bacteria</taxon>
        <taxon>Pseudomonadati</taxon>
        <taxon>Pseudomonadota</taxon>
        <taxon>Gammaproteobacteria</taxon>
        <taxon>Alteromonadales</taxon>
        <taxon>Psychromonadaceae</taxon>
        <taxon>Corallincola</taxon>
    </lineage>
</organism>
<accession>A0ABW4XKN7</accession>
<dbReference type="PANTHER" id="PTHR35370">
    <property type="entry name" value="CYTOPLASMIC PROTEIN-RELATED-RELATED"/>
    <property type="match status" value="1"/>
</dbReference>
<name>A0ABW4XKN7_9GAMM</name>
<dbReference type="NCBIfam" id="TIGR03359">
    <property type="entry name" value="VI_chp_6"/>
    <property type="match status" value="1"/>
</dbReference>
<dbReference type="Pfam" id="PF05947">
    <property type="entry name" value="T6SS_TssF"/>
    <property type="match status" value="1"/>
</dbReference>
<protein>
    <submittedName>
        <fullName evidence="1">Type VI secretion system baseplate subunit TssF</fullName>
    </submittedName>
</protein>
<dbReference type="PIRSF" id="PIRSF028304">
    <property type="entry name" value="UCP028304"/>
    <property type="match status" value="1"/>
</dbReference>
<proteinExistence type="predicted"/>
<gene>
    <name evidence="1" type="primary">tssF</name>
    <name evidence="1" type="ORF">ACFSJ3_06580</name>
</gene>
<dbReference type="InterPro" id="IPR010272">
    <property type="entry name" value="T6SS_TssF"/>
</dbReference>
<evidence type="ECO:0000313" key="1">
    <source>
        <dbReference type="EMBL" id="MFD2095649.1"/>
    </source>
</evidence>